<keyword evidence="2 4" id="KW-0863">Zinc-finger</keyword>
<proteinExistence type="predicted"/>
<dbReference type="Proteomes" id="UP001189624">
    <property type="component" value="Chromosome 4"/>
</dbReference>
<dbReference type="GO" id="GO:0016567">
    <property type="term" value="P:protein ubiquitination"/>
    <property type="evidence" value="ECO:0007669"/>
    <property type="project" value="TreeGrafter"/>
</dbReference>
<dbReference type="Gene3D" id="3.30.40.10">
    <property type="entry name" value="Zinc/RING finger domain, C3HC4 (zinc finger)"/>
    <property type="match status" value="1"/>
</dbReference>
<dbReference type="InterPro" id="IPR001841">
    <property type="entry name" value="Znf_RING"/>
</dbReference>
<reference evidence="6" key="1">
    <citation type="submission" date="2023-10" db="EMBL/GenBank/DDBJ databases">
        <authorList>
            <person name="Domelevo Entfellner J.-B."/>
        </authorList>
    </citation>
    <scope>NUCLEOTIDE SEQUENCE</scope>
</reference>
<dbReference type="Gramene" id="rna-AYBTSS11_LOCUS14119">
    <property type="protein sequence ID" value="CAJ1950183.1"/>
    <property type="gene ID" value="gene-AYBTSS11_LOCUS14119"/>
</dbReference>
<dbReference type="GO" id="GO:0008270">
    <property type="term" value="F:zinc ion binding"/>
    <property type="evidence" value="ECO:0007669"/>
    <property type="project" value="UniProtKB-KW"/>
</dbReference>
<dbReference type="SMART" id="SM00184">
    <property type="entry name" value="RING"/>
    <property type="match status" value="1"/>
</dbReference>
<dbReference type="InterPro" id="IPR013083">
    <property type="entry name" value="Znf_RING/FYVE/PHD"/>
</dbReference>
<evidence type="ECO:0000313" key="6">
    <source>
        <dbReference type="EMBL" id="CAJ1950183.1"/>
    </source>
</evidence>
<dbReference type="SUPFAM" id="SSF57850">
    <property type="entry name" value="RING/U-box"/>
    <property type="match status" value="1"/>
</dbReference>
<feature type="domain" description="RING-type" evidence="5">
    <location>
        <begin position="93"/>
        <end position="136"/>
    </location>
</feature>
<keyword evidence="1" id="KW-0479">Metal-binding</keyword>
<protein>
    <recommendedName>
        <fullName evidence="5">RING-type domain-containing protein</fullName>
    </recommendedName>
</protein>
<dbReference type="PANTHER" id="PTHR45969:SF10">
    <property type="entry name" value="BRASSINOSTEROID-RESPONSIVE RING PROTEIN 1"/>
    <property type="match status" value="1"/>
</dbReference>
<dbReference type="PANTHER" id="PTHR45969">
    <property type="entry name" value="RING ZINC FINGER PROTEIN-RELATED"/>
    <property type="match status" value="1"/>
</dbReference>
<keyword evidence="7" id="KW-1185">Reference proteome</keyword>
<evidence type="ECO:0000256" key="2">
    <source>
        <dbReference type="ARBA" id="ARBA00022771"/>
    </source>
</evidence>
<dbReference type="PROSITE" id="PS50089">
    <property type="entry name" value="ZF_RING_2"/>
    <property type="match status" value="1"/>
</dbReference>
<evidence type="ECO:0000256" key="4">
    <source>
        <dbReference type="PROSITE-ProRule" id="PRU00175"/>
    </source>
</evidence>
<keyword evidence="3" id="KW-0862">Zinc</keyword>
<dbReference type="EMBL" id="OY731401">
    <property type="protein sequence ID" value="CAJ1950183.1"/>
    <property type="molecule type" value="Genomic_DNA"/>
</dbReference>
<dbReference type="Pfam" id="PF13639">
    <property type="entry name" value="zf-RING_2"/>
    <property type="match status" value="1"/>
</dbReference>
<dbReference type="AlphaFoldDB" id="A0AA86SRA8"/>
<evidence type="ECO:0000256" key="1">
    <source>
        <dbReference type="ARBA" id="ARBA00022723"/>
    </source>
</evidence>
<dbReference type="GO" id="GO:0061630">
    <property type="term" value="F:ubiquitin protein ligase activity"/>
    <property type="evidence" value="ECO:0007669"/>
    <property type="project" value="TreeGrafter"/>
</dbReference>
<evidence type="ECO:0000259" key="5">
    <source>
        <dbReference type="PROSITE" id="PS50089"/>
    </source>
</evidence>
<accession>A0AA86SRA8</accession>
<name>A0AA86SRA8_9FABA</name>
<gene>
    <name evidence="6" type="ORF">AYBTSS11_LOCUS14119</name>
</gene>
<organism evidence="6 7">
    <name type="scientific">Sphenostylis stenocarpa</name>
    <dbReference type="NCBI Taxonomy" id="92480"/>
    <lineage>
        <taxon>Eukaryota</taxon>
        <taxon>Viridiplantae</taxon>
        <taxon>Streptophyta</taxon>
        <taxon>Embryophyta</taxon>
        <taxon>Tracheophyta</taxon>
        <taxon>Spermatophyta</taxon>
        <taxon>Magnoliopsida</taxon>
        <taxon>eudicotyledons</taxon>
        <taxon>Gunneridae</taxon>
        <taxon>Pentapetalae</taxon>
        <taxon>rosids</taxon>
        <taxon>fabids</taxon>
        <taxon>Fabales</taxon>
        <taxon>Fabaceae</taxon>
        <taxon>Papilionoideae</taxon>
        <taxon>50 kb inversion clade</taxon>
        <taxon>NPAAA clade</taxon>
        <taxon>indigoferoid/millettioid clade</taxon>
        <taxon>Phaseoleae</taxon>
        <taxon>Sphenostylis</taxon>
    </lineage>
</organism>
<sequence>MGFPVCCAEVYFPIPFLRMPDILGFLRNLVFFLVHVLALLHFPHIEDPLSSTATATATSAAEVARPSEVSPPVIRRLLPVARFGESRENACECAVCLCEFSEEVEIRRMRNCNHIFHRTCVDPWIDQNQKTCPICRTPFVTN</sequence>
<evidence type="ECO:0000313" key="7">
    <source>
        <dbReference type="Proteomes" id="UP001189624"/>
    </source>
</evidence>
<evidence type="ECO:0000256" key="3">
    <source>
        <dbReference type="ARBA" id="ARBA00022833"/>
    </source>
</evidence>